<keyword evidence="2" id="KW-1185">Reference proteome</keyword>
<gene>
    <name evidence="1" type="ORF">FHS27_006450</name>
</gene>
<protein>
    <submittedName>
        <fullName evidence="1">Uncharacterized protein</fullName>
    </submittedName>
</protein>
<dbReference type="AlphaFoldDB" id="A0A7W5E796"/>
<evidence type="ECO:0000313" key="1">
    <source>
        <dbReference type="EMBL" id="MBB3210602.1"/>
    </source>
</evidence>
<dbReference type="Proteomes" id="UP000536179">
    <property type="component" value="Unassembled WGS sequence"/>
</dbReference>
<comment type="caution">
    <text evidence="1">The sequence shown here is derived from an EMBL/GenBank/DDBJ whole genome shotgun (WGS) entry which is preliminary data.</text>
</comment>
<dbReference type="RefSeq" id="WP_184310030.1">
    <property type="nucleotide sequence ID" value="NZ_JACHXU010000044.1"/>
</dbReference>
<sequence>MTLSLSLFDPEKGMYAYVQSDELDGRSAVGFENYRSRLWGSHAMRRRAYRFFPVLRSADLFVYPHEFECFKLECDSVWGQSRDIASEIWPDEFIDRWCPIRRSDRIRRHRVRGARSIREYIIRIRFAISLAESHGRGVSIS</sequence>
<reference evidence="1 2" key="1">
    <citation type="submission" date="2020-08" db="EMBL/GenBank/DDBJ databases">
        <title>Genomic Encyclopedia of Type Strains, Phase III (KMG-III): the genomes of soil and plant-associated and newly described type strains.</title>
        <authorList>
            <person name="Whitman W."/>
        </authorList>
    </citation>
    <scope>NUCLEOTIDE SEQUENCE [LARGE SCALE GENOMIC DNA]</scope>
    <source>
        <strain evidence="1 2">CECT 8075</strain>
    </source>
</reference>
<name>A0A7W5E796_9BACT</name>
<accession>A0A7W5E796</accession>
<proteinExistence type="predicted"/>
<organism evidence="1 2">
    <name type="scientific">Aporhodopirellula rubra</name>
    <dbReference type="NCBI Taxonomy" id="980271"/>
    <lineage>
        <taxon>Bacteria</taxon>
        <taxon>Pseudomonadati</taxon>
        <taxon>Planctomycetota</taxon>
        <taxon>Planctomycetia</taxon>
        <taxon>Pirellulales</taxon>
        <taxon>Pirellulaceae</taxon>
        <taxon>Aporhodopirellula</taxon>
    </lineage>
</organism>
<evidence type="ECO:0000313" key="2">
    <source>
        <dbReference type="Proteomes" id="UP000536179"/>
    </source>
</evidence>
<dbReference type="EMBL" id="JACHXU010000044">
    <property type="protein sequence ID" value="MBB3210602.1"/>
    <property type="molecule type" value="Genomic_DNA"/>
</dbReference>